<evidence type="ECO:0000256" key="4">
    <source>
        <dbReference type="ARBA" id="ARBA00011881"/>
    </source>
</evidence>
<proteinExistence type="inferred from homology"/>
<dbReference type="Pfam" id="PF19283">
    <property type="entry name" value="APEH_N"/>
    <property type="match status" value="1"/>
</dbReference>
<organism evidence="11 12">
    <name type="scientific">Tricholomella constricta</name>
    <dbReference type="NCBI Taxonomy" id="117010"/>
    <lineage>
        <taxon>Eukaryota</taxon>
        <taxon>Fungi</taxon>
        <taxon>Dikarya</taxon>
        <taxon>Basidiomycota</taxon>
        <taxon>Agaricomycotina</taxon>
        <taxon>Agaricomycetes</taxon>
        <taxon>Agaricomycetidae</taxon>
        <taxon>Agaricales</taxon>
        <taxon>Tricholomatineae</taxon>
        <taxon>Lyophyllaceae</taxon>
        <taxon>Tricholomella</taxon>
    </lineage>
</organism>
<keyword evidence="12" id="KW-1185">Reference proteome</keyword>
<evidence type="ECO:0000256" key="3">
    <source>
        <dbReference type="ARBA" id="ARBA00010040"/>
    </source>
</evidence>
<reference evidence="11 12" key="1">
    <citation type="journal article" date="2020" name="ISME J.">
        <title>Uncovering the hidden diversity of litter-decomposition mechanisms in mushroom-forming fungi.</title>
        <authorList>
            <person name="Floudas D."/>
            <person name="Bentzer J."/>
            <person name="Ahren D."/>
            <person name="Johansson T."/>
            <person name="Persson P."/>
            <person name="Tunlid A."/>
        </authorList>
    </citation>
    <scope>NUCLEOTIDE SEQUENCE [LARGE SCALE GENOMIC DNA]</scope>
    <source>
        <strain evidence="11 12">CBS 661.87</strain>
    </source>
</reference>
<feature type="domain" description="Peptidase S9 prolyl oligopeptidase catalytic" evidence="9">
    <location>
        <begin position="641"/>
        <end position="726"/>
    </location>
</feature>
<dbReference type="SUPFAM" id="SSF53474">
    <property type="entry name" value="alpha/beta-Hydrolases"/>
    <property type="match status" value="1"/>
</dbReference>
<dbReference type="OrthoDB" id="43744at2759"/>
<evidence type="ECO:0000256" key="6">
    <source>
        <dbReference type="ARBA" id="ARBA00022490"/>
    </source>
</evidence>
<comment type="subunit">
    <text evidence="4">Homotetramer.</text>
</comment>
<evidence type="ECO:0000313" key="12">
    <source>
        <dbReference type="Proteomes" id="UP000565441"/>
    </source>
</evidence>
<protein>
    <recommendedName>
        <fullName evidence="5">acylaminoacyl-peptidase</fullName>
        <ecNumber evidence="5">3.4.19.1</ecNumber>
    </recommendedName>
    <alternativeName>
        <fullName evidence="8">Dipeptidyl-peptidase V</fullName>
    </alternativeName>
</protein>
<gene>
    <name evidence="11" type="ORF">D9615_007841</name>
</gene>
<keyword evidence="7" id="KW-0378">Hydrolase</keyword>
<accession>A0A8H5M0T3</accession>
<evidence type="ECO:0000256" key="7">
    <source>
        <dbReference type="ARBA" id="ARBA00022801"/>
    </source>
</evidence>
<dbReference type="InterPro" id="IPR001375">
    <property type="entry name" value="Peptidase_S9_cat"/>
</dbReference>
<dbReference type="GO" id="GO:0008242">
    <property type="term" value="F:omega peptidase activity"/>
    <property type="evidence" value="ECO:0007669"/>
    <property type="project" value="UniProtKB-EC"/>
</dbReference>
<dbReference type="AlphaFoldDB" id="A0A8H5M0T3"/>
<dbReference type="EMBL" id="JAACJP010000027">
    <property type="protein sequence ID" value="KAF5376688.1"/>
    <property type="molecule type" value="Genomic_DNA"/>
</dbReference>
<comment type="caution">
    <text evidence="11">The sequence shown here is derived from an EMBL/GenBank/DDBJ whole genome shotgun (WGS) entry which is preliminary data.</text>
</comment>
<dbReference type="GO" id="GO:0005737">
    <property type="term" value="C:cytoplasm"/>
    <property type="evidence" value="ECO:0007669"/>
    <property type="project" value="UniProtKB-SubCell"/>
</dbReference>
<comment type="catalytic activity">
    <reaction evidence="1">
        <text>Cleavage of an N-acetyl or N-formyl amino acid from the N-terminus of a polypeptide.</text>
        <dbReference type="EC" id="3.4.19.1"/>
    </reaction>
</comment>
<dbReference type="InterPro" id="IPR045550">
    <property type="entry name" value="AARE_N"/>
</dbReference>
<evidence type="ECO:0000256" key="8">
    <source>
        <dbReference type="ARBA" id="ARBA00032829"/>
    </source>
</evidence>
<feature type="domain" description="Acylamino-acid-releasing enzyme N-terminal" evidence="10">
    <location>
        <begin position="59"/>
        <end position="418"/>
    </location>
</feature>
<keyword evidence="6" id="KW-0963">Cytoplasm</keyword>
<dbReference type="GO" id="GO:0004252">
    <property type="term" value="F:serine-type endopeptidase activity"/>
    <property type="evidence" value="ECO:0007669"/>
    <property type="project" value="TreeGrafter"/>
</dbReference>
<evidence type="ECO:0000259" key="10">
    <source>
        <dbReference type="Pfam" id="PF19283"/>
    </source>
</evidence>
<dbReference type="Proteomes" id="UP000565441">
    <property type="component" value="Unassembled WGS sequence"/>
</dbReference>
<dbReference type="Pfam" id="PF00326">
    <property type="entry name" value="Peptidase_S9"/>
    <property type="match status" value="2"/>
</dbReference>
<comment type="similarity">
    <text evidence="3">Belongs to the peptidase S9C family.</text>
</comment>
<dbReference type="Gene3D" id="3.40.50.1820">
    <property type="entry name" value="alpha/beta hydrolase"/>
    <property type="match status" value="1"/>
</dbReference>
<dbReference type="InterPro" id="IPR029058">
    <property type="entry name" value="AB_hydrolase_fold"/>
</dbReference>
<dbReference type="EC" id="3.4.19.1" evidence="5"/>
<evidence type="ECO:0000256" key="5">
    <source>
        <dbReference type="ARBA" id="ARBA00012917"/>
    </source>
</evidence>
<dbReference type="PANTHER" id="PTHR42776:SF4">
    <property type="entry name" value="ACYLAMINO-ACID-RELEASING ENZYME"/>
    <property type="match status" value="1"/>
</dbReference>
<comment type="subcellular location">
    <subcellularLocation>
        <location evidence="2">Cytoplasm</location>
    </subcellularLocation>
</comment>
<sequence>MYKLLTETPIAVSANFGDTDVIHITSSFHDHIRNIKRIVSNTLVVTESSVIVAPSQDIGDTVASVYSPSRARRAVLRQNKDSNKPQRFVEIWNKDSIEAHFEVTEKHGPFYVDEYLASLSFSASETALLYIAESNPPGASDDDPYQKFKYTPQFGEGIAGKRRPTIFVLLWSNGPGEPTRTLTSLSIPTAAVLFGQAVFAPHTDVIYATGYEYTSDDRLLGVKGCYNRPSGIWEITLPNLSTCDSTPVQCTTRKLTPSYLSCRSPRIFSHNGKSTLFWLSHPTGGAHAATSLVYSLDITSSPDVKGVNAPLVDAVFKPERGTFPGLYPDYNFAELPVLRLSSSNAPFIITNSIWGSRSTVVLISTTDGTVKDLTPEDGNLYSWKVLNTDGQSRVVCTRSTPITPNELILGQISKDGQVTWRVLHKPTLHPELEKELSTLRASVIAIPDRYPTETIVIQSAAAPQSRRDIRPCITTPHGGPHATTTTAFSPATVALALERYTICLPNYTGSLGFGESAVRALLGNCGTLDVEDCIASTRHLIQLGISIEGPGKQLVMGGSHGGFLAGHLIGQHPSMFSAAVMRNPVTSAGEISTSDIPDWYYAEFGLEYSLASSPSAAEDPSTVPDRKSKASAPPIMTPELYERVHRASPIAHVDAVRAAVLLLIGAADLRVAPTQGIEYYHALRQRAREGTRIDMLVFHGESHPLDGVEAARVGWEAARDFFKWAETLVVQFPVEEWTED</sequence>
<dbReference type="GO" id="GO:0006508">
    <property type="term" value="P:proteolysis"/>
    <property type="evidence" value="ECO:0007669"/>
    <property type="project" value="InterPro"/>
</dbReference>
<dbReference type="PANTHER" id="PTHR42776">
    <property type="entry name" value="SERINE PEPTIDASE S9 FAMILY MEMBER"/>
    <property type="match status" value="1"/>
</dbReference>
<evidence type="ECO:0000313" key="11">
    <source>
        <dbReference type="EMBL" id="KAF5376688.1"/>
    </source>
</evidence>
<name>A0A8H5M0T3_9AGAR</name>
<evidence type="ECO:0000256" key="1">
    <source>
        <dbReference type="ARBA" id="ARBA00000721"/>
    </source>
</evidence>
<feature type="domain" description="Peptidase S9 prolyl oligopeptidase catalytic" evidence="9">
    <location>
        <begin position="492"/>
        <end position="599"/>
    </location>
</feature>
<evidence type="ECO:0000259" key="9">
    <source>
        <dbReference type="Pfam" id="PF00326"/>
    </source>
</evidence>
<evidence type="ECO:0000256" key="2">
    <source>
        <dbReference type="ARBA" id="ARBA00004496"/>
    </source>
</evidence>